<organism evidence="1 2">
    <name type="scientific">Caminicella sporogenes DSM 14501</name>
    <dbReference type="NCBI Taxonomy" id="1121266"/>
    <lineage>
        <taxon>Bacteria</taxon>
        <taxon>Bacillati</taxon>
        <taxon>Bacillota</taxon>
        <taxon>Clostridia</taxon>
        <taxon>Peptostreptococcales</taxon>
        <taxon>Caminicellaceae</taxon>
        <taxon>Caminicella</taxon>
    </lineage>
</organism>
<protein>
    <recommendedName>
        <fullName evidence="3">Clostripain family protein</fullName>
    </recommendedName>
</protein>
<dbReference type="EMBL" id="FRAJ01000003">
    <property type="protein sequence ID" value="SHJ74589.1"/>
    <property type="molecule type" value="Genomic_DNA"/>
</dbReference>
<accession>A0A1M6LTP1</accession>
<proteinExistence type="predicted"/>
<dbReference type="Pfam" id="PF03415">
    <property type="entry name" value="Peptidase_C11"/>
    <property type="match status" value="1"/>
</dbReference>
<dbReference type="Proteomes" id="UP000184082">
    <property type="component" value="Unassembled WGS sequence"/>
</dbReference>
<gene>
    <name evidence="1" type="ORF">SAMN02745883_00343</name>
</gene>
<dbReference type="Gene3D" id="3.40.50.11970">
    <property type="match status" value="1"/>
</dbReference>
<dbReference type="PANTHER" id="PTHR37835">
    <property type="entry name" value="ALPHA-CLOSTRIPAIN"/>
    <property type="match status" value="1"/>
</dbReference>
<sequence>MKHIKNWTILIYANGNNDLEPEMYQSKLDIKKIGSNEDINIIIEIGRTENQIINLIRPSLIHFYKNKWSGVKMYYIKSNKSILIKDLGNINMSKSENLYNFIKWGIENFPAKHYIVIFGGHGYEFVGTMTDYNHDAPYIMGIPEMINDLNKINKNIDLLIADTCFFNTIEIIYELGKHKNHTVQNMLTYIREGPIEGLPYSKIIELIKQNPNIDINNLIKKLIDYLKLDLVAFRIDNQILKKIKKAINDLSLSYLSNTNNENLSPSQLLYSFDKRKPWTKYLDEYYKNLAYIVIYYKRFTNKNNPLINIARMNLENINKLSKYFKFEFAKNNYWTHILSKKSINDKIYLYTKENSIPIRLTLNEVYLYTHMVNQHLSNKEVLKIVKDLYKYKNWKLV</sequence>
<dbReference type="InterPro" id="IPR005077">
    <property type="entry name" value="Peptidase_C11"/>
</dbReference>
<dbReference type="RefSeq" id="WP_072965646.1">
    <property type="nucleotide sequence ID" value="NZ_FRAJ01000003.1"/>
</dbReference>
<reference evidence="1 2" key="1">
    <citation type="submission" date="2016-11" db="EMBL/GenBank/DDBJ databases">
        <authorList>
            <person name="Jaros S."/>
            <person name="Januszkiewicz K."/>
            <person name="Wedrychowicz H."/>
        </authorList>
    </citation>
    <scope>NUCLEOTIDE SEQUENCE [LARGE SCALE GENOMIC DNA]</scope>
    <source>
        <strain evidence="1 2">DSM 14501</strain>
    </source>
</reference>
<evidence type="ECO:0000313" key="2">
    <source>
        <dbReference type="Proteomes" id="UP000184082"/>
    </source>
</evidence>
<dbReference type="STRING" id="1121266.SAMN02745883_00343"/>
<evidence type="ECO:0008006" key="3">
    <source>
        <dbReference type="Google" id="ProtNLM"/>
    </source>
</evidence>
<evidence type="ECO:0000313" key="1">
    <source>
        <dbReference type="EMBL" id="SHJ74589.1"/>
    </source>
</evidence>
<dbReference type="PANTHER" id="PTHR37835:SF1">
    <property type="entry name" value="ALPHA-CLOSTRIPAIN"/>
    <property type="match status" value="1"/>
</dbReference>
<keyword evidence="2" id="KW-1185">Reference proteome</keyword>
<dbReference type="AlphaFoldDB" id="A0A1M6LTP1"/>
<name>A0A1M6LTP1_9FIRM</name>